<dbReference type="RefSeq" id="XP_022251399.1">
    <property type="nucleotide sequence ID" value="XM_022395691.1"/>
</dbReference>
<keyword evidence="7" id="KW-1185">Reference proteome</keyword>
<evidence type="ECO:0000256" key="1">
    <source>
        <dbReference type="ARBA" id="ARBA00004138"/>
    </source>
</evidence>
<comment type="similarity">
    <text evidence="6">Belongs to the CFAP144 family.</text>
</comment>
<keyword evidence="5" id="KW-0966">Cell projection</keyword>
<keyword evidence="4" id="KW-0206">Cytoskeleton</keyword>
<evidence type="ECO:0000313" key="7">
    <source>
        <dbReference type="Proteomes" id="UP000694941"/>
    </source>
</evidence>
<name>A0ABM1T693_LIMPO</name>
<gene>
    <name evidence="8" type="primary">LOC111087786</name>
</gene>
<sequence>MQQAALLNEMIKKERRYQKLYTTFIINPHKKGCFLAGKPNTIDTHLEGKLDDGLLDTITSINKTPCEKYDWPVTESQTIGWFSKPLVKSNMCDVQV</sequence>
<evidence type="ECO:0000256" key="5">
    <source>
        <dbReference type="ARBA" id="ARBA00023273"/>
    </source>
</evidence>
<keyword evidence="3" id="KW-0963">Cytoplasm</keyword>
<dbReference type="PANTHER" id="PTHR33865">
    <property type="entry name" value="PROTEIN FAM183B"/>
    <property type="match status" value="1"/>
</dbReference>
<reference evidence="8" key="1">
    <citation type="submission" date="2025-08" db="UniProtKB">
        <authorList>
            <consortium name="RefSeq"/>
        </authorList>
    </citation>
    <scope>IDENTIFICATION</scope>
    <source>
        <tissue evidence="8">Muscle</tissue>
    </source>
</reference>
<evidence type="ECO:0000256" key="2">
    <source>
        <dbReference type="ARBA" id="ARBA00004245"/>
    </source>
</evidence>
<proteinExistence type="inferred from homology"/>
<protein>
    <submittedName>
        <fullName evidence="8">Protein FAM183A-like</fullName>
    </submittedName>
</protein>
<organism evidence="7 8">
    <name type="scientific">Limulus polyphemus</name>
    <name type="common">Atlantic horseshoe crab</name>
    <dbReference type="NCBI Taxonomy" id="6850"/>
    <lineage>
        <taxon>Eukaryota</taxon>
        <taxon>Metazoa</taxon>
        <taxon>Ecdysozoa</taxon>
        <taxon>Arthropoda</taxon>
        <taxon>Chelicerata</taxon>
        <taxon>Merostomata</taxon>
        <taxon>Xiphosura</taxon>
        <taxon>Limulidae</taxon>
        <taxon>Limulus</taxon>
    </lineage>
</organism>
<comment type="subcellular location">
    <subcellularLocation>
        <location evidence="1">Cell projection</location>
        <location evidence="1">Cilium</location>
    </subcellularLocation>
    <subcellularLocation>
        <location evidence="2">Cytoplasm</location>
        <location evidence="2">Cytoskeleton</location>
    </subcellularLocation>
</comment>
<evidence type="ECO:0000256" key="4">
    <source>
        <dbReference type="ARBA" id="ARBA00023212"/>
    </source>
</evidence>
<accession>A0ABM1T693</accession>
<evidence type="ECO:0000256" key="6">
    <source>
        <dbReference type="ARBA" id="ARBA00034777"/>
    </source>
</evidence>
<dbReference type="Proteomes" id="UP000694941">
    <property type="component" value="Unplaced"/>
</dbReference>
<evidence type="ECO:0000313" key="8">
    <source>
        <dbReference type="RefSeq" id="XP_022251399.1"/>
    </source>
</evidence>
<dbReference type="GeneID" id="111087786"/>
<dbReference type="PANTHER" id="PTHR33865:SF3">
    <property type="entry name" value="PROTEIN FAM183B"/>
    <property type="match status" value="1"/>
</dbReference>
<dbReference type="Pfam" id="PF14886">
    <property type="entry name" value="FAM183"/>
    <property type="match status" value="1"/>
</dbReference>
<evidence type="ECO:0000256" key="3">
    <source>
        <dbReference type="ARBA" id="ARBA00022490"/>
    </source>
</evidence>
<dbReference type="InterPro" id="IPR029214">
    <property type="entry name" value="CFAP144"/>
</dbReference>